<gene>
    <name evidence="4" type="ordered locus">Strop_2706</name>
</gene>
<organism evidence="4 5">
    <name type="scientific">Salinispora tropica (strain ATCC BAA-916 / DSM 44818 / JCM 13857 / NBRC 105044 / CNB-440)</name>
    <dbReference type="NCBI Taxonomy" id="369723"/>
    <lineage>
        <taxon>Bacteria</taxon>
        <taxon>Bacillati</taxon>
        <taxon>Actinomycetota</taxon>
        <taxon>Actinomycetes</taxon>
        <taxon>Micromonosporales</taxon>
        <taxon>Micromonosporaceae</taxon>
        <taxon>Salinispora</taxon>
    </lineage>
</organism>
<dbReference type="EMBL" id="CP000667">
    <property type="protein sequence ID" value="ABP55150.1"/>
    <property type="molecule type" value="Genomic_DNA"/>
</dbReference>
<proteinExistence type="predicted"/>
<dbReference type="NCBIfam" id="TIGR03084">
    <property type="entry name" value="TIGR03084 family metal-binding protein"/>
    <property type="match status" value="1"/>
</dbReference>
<evidence type="ECO:0000256" key="1">
    <source>
        <dbReference type="SAM" id="MobiDB-lite"/>
    </source>
</evidence>
<feature type="region of interest" description="Disordered" evidence="1">
    <location>
        <begin position="12"/>
        <end position="37"/>
    </location>
</feature>
<dbReference type="Pfam" id="PF08608">
    <property type="entry name" value="Wyosine_form"/>
    <property type="match status" value="1"/>
</dbReference>
<dbReference type="eggNOG" id="ENOG502Z7S3">
    <property type="taxonomic scope" value="Bacteria"/>
</dbReference>
<dbReference type="STRING" id="369723.Strop_2706"/>
<feature type="domain" description="tRNA wybutosine-synthesis" evidence="2">
    <location>
        <begin position="226"/>
        <end position="270"/>
    </location>
</feature>
<dbReference type="PATRIC" id="fig|369723.5.peg.2787"/>
<dbReference type="KEGG" id="stp:Strop_2706"/>
<dbReference type="RefSeq" id="WP_012013931.1">
    <property type="nucleotide sequence ID" value="NC_009380.1"/>
</dbReference>
<feature type="domain" description="Mycothiol-dependent maleylpyruvate isomerase metal-binding" evidence="3">
    <location>
        <begin position="50"/>
        <end position="185"/>
    </location>
</feature>
<dbReference type="Proteomes" id="UP000000235">
    <property type="component" value="Chromosome"/>
</dbReference>
<evidence type="ECO:0000259" key="2">
    <source>
        <dbReference type="Pfam" id="PF08608"/>
    </source>
</evidence>
<keyword evidence="5" id="KW-1185">Reference proteome</keyword>
<dbReference type="NCBIfam" id="TIGR03083">
    <property type="entry name" value="maleylpyruvate isomerase family mycothiol-dependent enzyme"/>
    <property type="match status" value="1"/>
</dbReference>
<accession>A4X8F0</accession>
<dbReference type="Gene3D" id="1.20.120.450">
    <property type="entry name" value="dinb family like domain"/>
    <property type="match status" value="1"/>
</dbReference>
<dbReference type="Pfam" id="PF11716">
    <property type="entry name" value="MDMPI_N"/>
    <property type="match status" value="1"/>
</dbReference>
<dbReference type="InterPro" id="IPR013917">
    <property type="entry name" value="tRNA_wybutosine-synth"/>
</dbReference>
<dbReference type="InterPro" id="IPR034660">
    <property type="entry name" value="DinB/YfiT-like"/>
</dbReference>
<reference evidence="5" key="1">
    <citation type="journal article" date="2007" name="Proc. Natl. Acad. Sci. U.S.A.">
        <title>Genome sequencing reveals complex secondary metabolome in the marine actinomycete Salinispora tropica.</title>
        <authorList>
            <person name="Udwary D.W."/>
            <person name="Zeigler L."/>
            <person name="Asolkar R.N."/>
            <person name="Singan V."/>
            <person name="Lapidus A."/>
            <person name="Fenical W."/>
            <person name="Jensen P.R."/>
            <person name="Moore B.S."/>
        </authorList>
    </citation>
    <scope>NUCLEOTIDE SEQUENCE [LARGE SCALE GENOMIC DNA]</scope>
    <source>
        <strain evidence="5">ATCC BAA-916 / DSM 44818 / CNB-440</strain>
    </source>
</reference>
<evidence type="ECO:0000259" key="3">
    <source>
        <dbReference type="Pfam" id="PF11716"/>
    </source>
</evidence>
<dbReference type="SUPFAM" id="SSF109854">
    <property type="entry name" value="DinB/YfiT-like putative metalloenzymes"/>
    <property type="match status" value="1"/>
</dbReference>
<dbReference type="GO" id="GO:0046872">
    <property type="term" value="F:metal ion binding"/>
    <property type="evidence" value="ECO:0007669"/>
    <property type="project" value="InterPro"/>
</dbReference>
<evidence type="ECO:0000313" key="4">
    <source>
        <dbReference type="EMBL" id="ABP55150.1"/>
    </source>
</evidence>
<protein>
    <submittedName>
        <fullName evidence="4">Wyosine base formation</fullName>
    </submittedName>
</protein>
<sequence>MLVGPSWRLPAEFGGLEAEPGDPGPAVSTTGQPKGYDVTDQQQDVIAALMAEGKELDGLVAGLTPEQWSLPTPAPGWTIAHQIAHLAATFRLAGMAAAQPDAFTTMVSRLSGDFNNNVEAALSEYLSDPPEVLLRRWRAERTTAEKALAAVPPTQLVPWLVRPLPPGVLAAAGMMELFGHGQDIADTLQVRRTPTDRVGHLVGFAVRTWDFGYLARGLTPPETTLRFELTAPSGQVWTFGPEDSTELVTGSAWDFCLLVCRRRHRNDLALRASGTVADQWLDIAQAYRGPAGPGREPGQFAEAVRS</sequence>
<dbReference type="AlphaFoldDB" id="A4X8F0"/>
<name>A4X8F0_SALTO</name>
<dbReference type="InterPro" id="IPR024344">
    <property type="entry name" value="MDMPI_metal-binding"/>
</dbReference>
<dbReference type="InterPro" id="IPR017518">
    <property type="entry name" value="CHP03084"/>
</dbReference>
<dbReference type="InterPro" id="IPR017517">
    <property type="entry name" value="Maleyloyr_isom"/>
</dbReference>
<evidence type="ECO:0000313" key="5">
    <source>
        <dbReference type="Proteomes" id="UP000000235"/>
    </source>
</evidence>
<dbReference type="HOGENOM" id="CLU_067335_0_0_11"/>